<comment type="caution">
    <text evidence="1">The sequence shown here is derived from an EMBL/GenBank/DDBJ whole genome shotgun (WGS) entry which is preliminary data.</text>
</comment>
<keyword evidence="2" id="KW-1185">Reference proteome</keyword>
<accession>A0A9N9CBD0</accession>
<reference evidence="1" key="1">
    <citation type="submission" date="2021-06" db="EMBL/GenBank/DDBJ databases">
        <authorList>
            <person name="Kallberg Y."/>
            <person name="Tangrot J."/>
            <person name="Rosling A."/>
        </authorList>
    </citation>
    <scope>NUCLEOTIDE SEQUENCE</scope>
    <source>
        <strain evidence="1">UK204</strain>
    </source>
</reference>
<gene>
    <name evidence="1" type="ORF">FCALED_LOCUS8237</name>
</gene>
<dbReference type="EMBL" id="CAJVPQ010002351">
    <property type="protein sequence ID" value="CAG8593847.1"/>
    <property type="molecule type" value="Genomic_DNA"/>
</dbReference>
<dbReference type="OrthoDB" id="2396862at2759"/>
<dbReference type="AlphaFoldDB" id="A0A9N9CBD0"/>
<protein>
    <submittedName>
        <fullName evidence="1">4946_t:CDS:1</fullName>
    </submittedName>
</protein>
<evidence type="ECO:0000313" key="1">
    <source>
        <dbReference type="EMBL" id="CAG8593847.1"/>
    </source>
</evidence>
<proteinExistence type="predicted"/>
<dbReference type="Proteomes" id="UP000789570">
    <property type="component" value="Unassembled WGS sequence"/>
</dbReference>
<sequence>MTNPLNLAEILVSILNFLLADKALYPILFINRFWYYTVGQILWKHIEFLDSLRQKKFLRICRNLKPFHGINRPVKVLAEMYYKSLIRISR</sequence>
<organism evidence="1 2">
    <name type="scientific">Funneliformis caledonium</name>
    <dbReference type="NCBI Taxonomy" id="1117310"/>
    <lineage>
        <taxon>Eukaryota</taxon>
        <taxon>Fungi</taxon>
        <taxon>Fungi incertae sedis</taxon>
        <taxon>Mucoromycota</taxon>
        <taxon>Glomeromycotina</taxon>
        <taxon>Glomeromycetes</taxon>
        <taxon>Glomerales</taxon>
        <taxon>Glomeraceae</taxon>
        <taxon>Funneliformis</taxon>
    </lineage>
</organism>
<evidence type="ECO:0000313" key="2">
    <source>
        <dbReference type="Proteomes" id="UP000789570"/>
    </source>
</evidence>
<name>A0A9N9CBD0_9GLOM</name>